<evidence type="ECO:0008006" key="2">
    <source>
        <dbReference type="Google" id="ProtNLM"/>
    </source>
</evidence>
<gene>
    <name evidence="1" type="ORF">Tci_892669</name>
</gene>
<comment type="caution">
    <text evidence="1">The sequence shown here is derived from an EMBL/GenBank/DDBJ whole genome shotgun (WGS) entry which is preliminary data.</text>
</comment>
<reference evidence="1" key="1">
    <citation type="journal article" date="2019" name="Sci. Rep.">
        <title>Draft genome of Tanacetum cinerariifolium, the natural source of mosquito coil.</title>
        <authorList>
            <person name="Yamashiro T."/>
            <person name="Shiraishi A."/>
            <person name="Satake H."/>
            <person name="Nakayama K."/>
        </authorList>
    </citation>
    <scope>NUCLEOTIDE SEQUENCE</scope>
</reference>
<sequence>MVQNTGTCFEGGEPRHFKKNCPKLKNNGNANGNGGARGKAYVLVGGEG</sequence>
<dbReference type="EMBL" id="BKCJ011324154">
    <property type="protein sequence ID" value="GFD20700.1"/>
    <property type="molecule type" value="Genomic_DNA"/>
</dbReference>
<accession>A0A699UDW6</accession>
<feature type="non-terminal residue" evidence="1">
    <location>
        <position position="48"/>
    </location>
</feature>
<evidence type="ECO:0000313" key="1">
    <source>
        <dbReference type="EMBL" id="GFD20700.1"/>
    </source>
</evidence>
<organism evidence="1">
    <name type="scientific">Tanacetum cinerariifolium</name>
    <name type="common">Dalmatian daisy</name>
    <name type="synonym">Chrysanthemum cinerariifolium</name>
    <dbReference type="NCBI Taxonomy" id="118510"/>
    <lineage>
        <taxon>Eukaryota</taxon>
        <taxon>Viridiplantae</taxon>
        <taxon>Streptophyta</taxon>
        <taxon>Embryophyta</taxon>
        <taxon>Tracheophyta</taxon>
        <taxon>Spermatophyta</taxon>
        <taxon>Magnoliopsida</taxon>
        <taxon>eudicotyledons</taxon>
        <taxon>Gunneridae</taxon>
        <taxon>Pentapetalae</taxon>
        <taxon>asterids</taxon>
        <taxon>campanulids</taxon>
        <taxon>Asterales</taxon>
        <taxon>Asteraceae</taxon>
        <taxon>Asteroideae</taxon>
        <taxon>Anthemideae</taxon>
        <taxon>Anthemidinae</taxon>
        <taxon>Tanacetum</taxon>
    </lineage>
</organism>
<proteinExistence type="predicted"/>
<protein>
    <recommendedName>
        <fullName evidence="2">CCHC-type domain-containing protein</fullName>
    </recommendedName>
</protein>
<name>A0A699UDW6_TANCI</name>
<dbReference type="AlphaFoldDB" id="A0A699UDW6"/>